<dbReference type="Proteomes" id="UP000006898">
    <property type="component" value="Chromosome"/>
</dbReference>
<name>D5MKA5_METO1</name>
<dbReference type="AlphaFoldDB" id="D5MKA5"/>
<gene>
    <name evidence="1" type="ORF">DAMO_2654</name>
</gene>
<dbReference type="KEGG" id="mox:DAMO_2654"/>
<organism evidence="1 2">
    <name type="scientific">Methylomirabilis oxygeniifera</name>
    <dbReference type="NCBI Taxonomy" id="671143"/>
    <lineage>
        <taxon>Bacteria</taxon>
        <taxon>Candidatus Methylomirabilota</taxon>
        <taxon>Candidatus Methylomirabilia</taxon>
        <taxon>Candidatus Methylomirabilales</taxon>
        <taxon>Candidatus Methylomirabilaceae</taxon>
        <taxon>Candidatus Methylomirabilis</taxon>
    </lineage>
</organism>
<protein>
    <submittedName>
        <fullName evidence="1">Uncharacterized protein</fullName>
    </submittedName>
</protein>
<proteinExistence type="predicted"/>
<dbReference type="STRING" id="671143.DAMO_2654"/>
<evidence type="ECO:0000313" key="2">
    <source>
        <dbReference type="Proteomes" id="UP000006898"/>
    </source>
</evidence>
<dbReference type="HOGENOM" id="CLU_2859361_0_0_0"/>
<reference evidence="1 2" key="1">
    <citation type="journal article" date="2010" name="Nature">
        <title>Nitrite-driven anaerobic methane oxidation by oxygenic bacteria.</title>
        <authorList>
            <person name="Ettwig K.F."/>
            <person name="Butler M.K."/>
            <person name="Le Paslier D."/>
            <person name="Pelletier E."/>
            <person name="Mangenot S."/>
            <person name="Kuypers M.M.M."/>
            <person name="Schreiber F."/>
            <person name="Dutilh B.E."/>
            <person name="Zedelius J."/>
            <person name="de Beer D."/>
            <person name="Gloerich J."/>
            <person name="Wessels H.J.C.T."/>
            <person name="van Allen T."/>
            <person name="Luesken F."/>
            <person name="Wu M."/>
            <person name="van de Pas-Schoonen K.T."/>
            <person name="Op den Camp H.J.M."/>
            <person name="Janssen-Megens E.M."/>
            <person name="Francoijs K-J."/>
            <person name="Stunnenberg H."/>
            <person name="Weissenbach J."/>
            <person name="Jetten M.S.M."/>
            <person name="Strous M."/>
        </authorList>
    </citation>
    <scope>NUCLEOTIDE SEQUENCE [LARGE SCALE GENOMIC DNA]</scope>
</reference>
<accession>D5MKA5</accession>
<evidence type="ECO:0000313" key="1">
    <source>
        <dbReference type="EMBL" id="CBE69727.1"/>
    </source>
</evidence>
<dbReference type="EMBL" id="FP565575">
    <property type="protein sequence ID" value="CBE69727.1"/>
    <property type="molecule type" value="Genomic_DNA"/>
</dbReference>
<sequence length="64" mass="7713">MCITNWKLSHRRAGCQAGFTVYFETTARQKIGQVIEFRSRKIGDRWWYDYRRENKRVVGPFAVK</sequence>